<dbReference type="Proteomes" id="UP001055156">
    <property type="component" value="Unassembled WGS sequence"/>
</dbReference>
<evidence type="ECO:0000256" key="1">
    <source>
        <dbReference type="SAM" id="Phobius"/>
    </source>
</evidence>
<reference evidence="2" key="1">
    <citation type="journal article" date="2021" name="Front. Microbiol.">
        <title>Comprehensive Comparative Genomics and Phenotyping of Methylobacterium Species.</title>
        <authorList>
            <person name="Alessa O."/>
            <person name="Ogura Y."/>
            <person name="Fujitani Y."/>
            <person name="Takami H."/>
            <person name="Hayashi T."/>
            <person name="Sahin N."/>
            <person name="Tani A."/>
        </authorList>
    </citation>
    <scope>NUCLEOTIDE SEQUENCE</scope>
    <source>
        <strain evidence="2">NBRC 15689</strain>
    </source>
</reference>
<keyword evidence="1" id="KW-0812">Transmembrane</keyword>
<reference evidence="2" key="2">
    <citation type="submission" date="2021-08" db="EMBL/GenBank/DDBJ databases">
        <authorList>
            <person name="Tani A."/>
            <person name="Ola A."/>
            <person name="Ogura Y."/>
            <person name="Katsura K."/>
            <person name="Hayashi T."/>
        </authorList>
    </citation>
    <scope>NUCLEOTIDE SEQUENCE</scope>
    <source>
        <strain evidence="2">NBRC 15689</strain>
    </source>
</reference>
<gene>
    <name evidence="2" type="ORF">LKMONMHP_4217</name>
</gene>
<accession>A0ABQ4TCD7</accession>
<keyword evidence="3" id="KW-1185">Reference proteome</keyword>
<comment type="caution">
    <text evidence="2">The sequence shown here is derived from an EMBL/GenBank/DDBJ whole genome shotgun (WGS) entry which is preliminary data.</text>
</comment>
<feature type="transmembrane region" description="Helical" evidence="1">
    <location>
        <begin position="121"/>
        <end position="145"/>
    </location>
</feature>
<proteinExistence type="predicted"/>
<protein>
    <recommendedName>
        <fullName evidence="4">Transmembrane protein</fullName>
    </recommendedName>
</protein>
<keyword evidence="1" id="KW-0472">Membrane</keyword>
<evidence type="ECO:0000313" key="3">
    <source>
        <dbReference type="Proteomes" id="UP001055156"/>
    </source>
</evidence>
<evidence type="ECO:0008006" key="4">
    <source>
        <dbReference type="Google" id="ProtNLM"/>
    </source>
</evidence>
<keyword evidence="1" id="KW-1133">Transmembrane helix</keyword>
<organism evidence="2 3">
    <name type="scientific">Methylobacterium organophilum</name>
    <dbReference type="NCBI Taxonomy" id="410"/>
    <lineage>
        <taxon>Bacteria</taxon>
        <taxon>Pseudomonadati</taxon>
        <taxon>Pseudomonadota</taxon>
        <taxon>Alphaproteobacteria</taxon>
        <taxon>Hyphomicrobiales</taxon>
        <taxon>Methylobacteriaceae</taxon>
        <taxon>Methylobacterium</taxon>
    </lineage>
</organism>
<dbReference type="EMBL" id="BPQV01000015">
    <property type="protein sequence ID" value="GJE29337.1"/>
    <property type="molecule type" value="Genomic_DNA"/>
</dbReference>
<dbReference type="RefSeq" id="WP_238313724.1">
    <property type="nucleotide sequence ID" value="NZ_BPQV01000015.1"/>
</dbReference>
<name>A0ABQ4TCD7_METOR</name>
<evidence type="ECO:0000313" key="2">
    <source>
        <dbReference type="EMBL" id="GJE29337.1"/>
    </source>
</evidence>
<sequence length="153" mass="16629">MASGADPKQPHYNPIFDRLAPAPNAKENIRGLLAYGLYKVAKREWAQAIWEKEQRKPTQAELDAYATTWTDSLLEGLQERADSSLAVFGNVAVAEATPAIREEALRGTTAKAIGTSVIANAVYTILLIAFAVILYLAGIDIVGFVQKFRPPNG</sequence>